<dbReference type="EMBL" id="ML993862">
    <property type="protein sequence ID" value="KAF2205116.1"/>
    <property type="molecule type" value="Genomic_DNA"/>
</dbReference>
<proteinExistence type="predicted"/>
<comment type="caution">
    <text evidence="1">The sequence shown here is derived from an EMBL/GenBank/DDBJ whole genome shotgun (WGS) entry which is preliminary data.</text>
</comment>
<protein>
    <submittedName>
        <fullName evidence="1">Uncharacterized protein</fullName>
    </submittedName>
</protein>
<keyword evidence="2" id="KW-1185">Reference proteome</keyword>
<evidence type="ECO:0000313" key="2">
    <source>
        <dbReference type="Proteomes" id="UP000799536"/>
    </source>
</evidence>
<name>A0A9P4MVW0_9PLEO</name>
<organism evidence="1 2">
    <name type="scientific">Delitschia confertaspora ATCC 74209</name>
    <dbReference type="NCBI Taxonomy" id="1513339"/>
    <lineage>
        <taxon>Eukaryota</taxon>
        <taxon>Fungi</taxon>
        <taxon>Dikarya</taxon>
        <taxon>Ascomycota</taxon>
        <taxon>Pezizomycotina</taxon>
        <taxon>Dothideomycetes</taxon>
        <taxon>Pleosporomycetidae</taxon>
        <taxon>Pleosporales</taxon>
        <taxon>Delitschiaceae</taxon>
        <taxon>Delitschia</taxon>
    </lineage>
</organism>
<dbReference type="Proteomes" id="UP000799536">
    <property type="component" value="Unassembled WGS sequence"/>
</dbReference>
<reference evidence="1" key="1">
    <citation type="journal article" date="2020" name="Stud. Mycol.">
        <title>101 Dothideomycetes genomes: a test case for predicting lifestyles and emergence of pathogens.</title>
        <authorList>
            <person name="Haridas S."/>
            <person name="Albert R."/>
            <person name="Binder M."/>
            <person name="Bloem J."/>
            <person name="Labutti K."/>
            <person name="Salamov A."/>
            <person name="Andreopoulos B."/>
            <person name="Baker S."/>
            <person name="Barry K."/>
            <person name="Bills G."/>
            <person name="Bluhm B."/>
            <person name="Cannon C."/>
            <person name="Castanera R."/>
            <person name="Culley D."/>
            <person name="Daum C."/>
            <person name="Ezra D."/>
            <person name="Gonzalez J."/>
            <person name="Henrissat B."/>
            <person name="Kuo A."/>
            <person name="Liang C."/>
            <person name="Lipzen A."/>
            <person name="Lutzoni F."/>
            <person name="Magnuson J."/>
            <person name="Mondo S."/>
            <person name="Nolan M."/>
            <person name="Ohm R."/>
            <person name="Pangilinan J."/>
            <person name="Park H.-J."/>
            <person name="Ramirez L."/>
            <person name="Alfaro M."/>
            <person name="Sun H."/>
            <person name="Tritt A."/>
            <person name="Yoshinaga Y."/>
            <person name="Zwiers L.-H."/>
            <person name="Turgeon B."/>
            <person name="Goodwin S."/>
            <person name="Spatafora J."/>
            <person name="Crous P."/>
            <person name="Grigoriev I."/>
        </authorList>
    </citation>
    <scope>NUCLEOTIDE SEQUENCE</scope>
    <source>
        <strain evidence="1">ATCC 74209</strain>
    </source>
</reference>
<sequence>MSTSMVASFSLSVRARFLSSWRHIRCLWYSQVYCSTKGGDCTCLGSSSAHARCFGERLRTNFGKARDMCMQAVSQITSAACPRRRQRTYCKPIQTHLEDAVSFH</sequence>
<evidence type="ECO:0000313" key="1">
    <source>
        <dbReference type="EMBL" id="KAF2205116.1"/>
    </source>
</evidence>
<dbReference type="AlphaFoldDB" id="A0A9P4MVW0"/>
<gene>
    <name evidence="1" type="ORF">GQ43DRAFT_67537</name>
</gene>
<accession>A0A9P4MVW0</accession>